<evidence type="ECO:0008006" key="3">
    <source>
        <dbReference type="Google" id="ProtNLM"/>
    </source>
</evidence>
<keyword evidence="2" id="KW-1185">Reference proteome</keyword>
<dbReference type="PANTHER" id="PTHR42905:SF16">
    <property type="entry name" value="CARBOXYPHOSPHONOENOLPYRUVATE PHOSPHONOMUTASE-LIKE PROTEIN (AFU_ORTHOLOGUE AFUA_5G07230)"/>
    <property type="match status" value="1"/>
</dbReference>
<dbReference type="Gene3D" id="3.20.20.60">
    <property type="entry name" value="Phosphoenolpyruvate-binding domains"/>
    <property type="match status" value="1"/>
</dbReference>
<dbReference type="RefSeq" id="WP_066858418.1">
    <property type="nucleotide sequence ID" value="NZ_JXMS01000036.1"/>
</dbReference>
<dbReference type="InterPro" id="IPR040442">
    <property type="entry name" value="Pyrv_kinase-like_dom_sf"/>
</dbReference>
<dbReference type="OrthoDB" id="9771433at2"/>
<dbReference type="SUPFAM" id="SSF51621">
    <property type="entry name" value="Phosphoenolpyruvate/pyruvate domain"/>
    <property type="match status" value="1"/>
</dbReference>
<proteinExistence type="predicted"/>
<comment type="caution">
    <text evidence="1">The sequence shown here is derived from an EMBL/GenBank/DDBJ whole genome shotgun (WGS) entry which is preliminary data.</text>
</comment>
<evidence type="ECO:0000313" key="2">
    <source>
        <dbReference type="Proteomes" id="UP000091979"/>
    </source>
</evidence>
<evidence type="ECO:0000313" key="1">
    <source>
        <dbReference type="EMBL" id="OBQ45889.1"/>
    </source>
</evidence>
<protein>
    <recommendedName>
        <fullName evidence="3">2-methylisocitrate lyase</fullName>
    </recommendedName>
</protein>
<gene>
    <name evidence="1" type="ORF">SP90_15480</name>
</gene>
<dbReference type="Pfam" id="PF13714">
    <property type="entry name" value="PEP_mutase"/>
    <property type="match status" value="1"/>
</dbReference>
<accession>A0A1B7X929</accession>
<sequence length="280" mass="30253">MMSQKEKAQLFQALHTDNSLFLLPNAWDPGSAVIYEKAGYKAVATSNAGIAYSLGYAESEVLSLNELLSVVQKIVARISIPLAVDVLDGYGSSCKEAVETVRKVINAGAVGISIADTTSYSTSHENFSVEETKTHIKKLSSILKLKEDLDVPFTITARTYAYLQTHGSERTRLEATIERANCYAAAGADCILIPGAVEKTTIASLTAAIAAPVSFLASPIFNNIEQLQDMGVRKLILGSAPARASYHTLITFAEKVSQHDLGGLFSHPFTCKKTKKFFKL</sequence>
<dbReference type="InterPro" id="IPR015813">
    <property type="entry name" value="Pyrv/PenolPyrv_kinase-like_dom"/>
</dbReference>
<reference evidence="1 2" key="1">
    <citation type="submission" date="2015-01" db="EMBL/GenBank/DDBJ databases">
        <title>Desulfovibrio sp. JC271 draft genome sequence.</title>
        <authorList>
            <person name="Shivani Y."/>
            <person name="Subhash Y."/>
            <person name="Sasikala C."/>
            <person name="Ramana C.V."/>
        </authorList>
    </citation>
    <scope>NUCLEOTIDE SEQUENCE [LARGE SCALE GENOMIC DNA]</scope>
    <source>
        <strain evidence="1 2">JC271</strain>
    </source>
</reference>
<dbReference type="GO" id="GO:0003824">
    <property type="term" value="F:catalytic activity"/>
    <property type="evidence" value="ECO:0007669"/>
    <property type="project" value="InterPro"/>
</dbReference>
<dbReference type="PANTHER" id="PTHR42905">
    <property type="entry name" value="PHOSPHOENOLPYRUVATE CARBOXYLASE"/>
    <property type="match status" value="1"/>
</dbReference>
<dbReference type="PATRIC" id="fig|1560234.3.peg.2388"/>
<dbReference type="InterPro" id="IPR039556">
    <property type="entry name" value="ICL/PEPM"/>
</dbReference>
<dbReference type="STRING" id="1560234.SP90_15480"/>
<name>A0A1B7X929_9BACT</name>
<dbReference type="EMBL" id="JXMS01000036">
    <property type="protein sequence ID" value="OBQ45889.1"/>
    <property type="molecule type" value="Genomic_DNA"/>
</dbReference>
<organism evidence="1 2">
    <name type="scientific">Halodesulfovibrio spirochaetisodalis</name>
    <dbReference type="NCBI Taxonomy" id="1560234"/>
    <lineage>
        <taxon>Bacteria</taxon>
        <taxon>Pseudomonadati</taxon>
        <taxon>Thermodesulfobacteriota</taxon>
        <taxon>Desulfovibrionia</taxon>
        <taxon>Desulfovibrionales</taxon>
        <taxon>Desulfovibrionaceae</taxon>
        <taxon>Halodesulfovibrio</taxon>
    </lineage>
</organism>
<dbReference type="Proteomes" id="UP000091979">
    <property type="component" value="Unassembled WGS sequence"/>
</dbReference>
<dbReference type="AlphaFoldDB" id="A0A1B7X929"/>
<dbReference type="CDD" id="cd00377">
    <property type="entry name" value="ICL_PEPM"/>
    <property type="match status" value="1"/>
</dbReference>